<evidence type="ECO:0000256" key="1">
    <source>
        <dbReference type="SAM" id="MobiDB-lite"/>
    </source>
</evidence>
<feature type="compositionally biased region" description="Low complexity" evidence="1">
    <location>
        <begin position="1"/>
        <end position="19"/>
    </location>
</feature>
<organism evidence="2 3">
    <name type="scientific">Acidovorax facilis</name>
    <dbReference type="NCBI Taxonomy" id="12917"/>
    <lineage>
        <taxon>Bacteria</taxon>
        <taxon>Pseudomonadati</taxon>
        <taxon>Pseudomonadota</taxon>
        <taxon>Betaproteobacteria</taxon>
        <taxon>Burkholderiales</taxon>
        <taxon>Comamonadaceae</taxon>
        <taxon>Acidovorax</taxon>
    </lineage>
</organism>
<evidence type="ECO:0000313" key="2">
    <source>
        <dbReference type="EMBL" id="MFC3936559.1"/>
    </source>
</evidence>
<comment type="caution">
    <text evidence="2">The sequence shown here is derived from an EMBL/GenBank/DDBJ whole genome shotgun (WGS) entry which is preliminary data.</text>
</comment>
<proteinExistence type="predicted"/>
<feature type="region of interest" description="Disordered" evidence="1">
    <location>
        <begin position="434"/>
        <end position="454"/>
    </location>
</feature>
<reference evidence="3" key="1">
    <citation type="journal article" date="2019" name="Int. J. Syst. Evol. Microbiol.">
        <title>The Global Catalogue of Microorganisms (GCM) 10K type strain sequencing project: providing services to taxonomists for standard genome sequencing and annotation.</title>
        <authorList>
            <consortium name="The Broad Institute Genomics Platform"/>
            <consortium name="The Broad Institute Genome Sequencing Center for Infectious Disease"/>
            <person name="Wu L."/>
            <person name="Ma J."/>
        </authorList>
    </citation>
    <scope>NUCLEOTIDE SEQUENCE [LARGE SCALE GENOMIC DNA]</scope>
    <source>
        <strain evidence="3">CCUG 2113</strain>
    </source>
</reference>
<dbReference type="Proteomes" id="UP001595693">
    <property type="component" value="Unassembled WGS sequence"/>
</dbReference>
<gene>
    <name evidence="2" type="ORF">ACFOW3_18225</name>
</gene>
<protein>
    <recommendedName>
        <fullName evidence="4">Transcriptional regulator</fullName>
    </recommendedName>
</protein>
<evidence type="ECO:0008006" key="4">
    <source>
        <dbReference type="Google" id="ProtNLM"/>
    </source>
</evidence>
<dbReference type="EMBL" id="JBHSAJ010000054">
    <property type="protein sequence ID" value="MFC3936559.1"/>
    <property type="molecule type" value="Genomic_DNA"/>
</dbReference>
<feature type="region of interest" description="Disordered" evidence="1">
    <location>
        <begin position="1"/>
        <end position="26"/>
    </location>
</feature>
<name>A0ABV8DDD9_9BURK</name>
<accession>A0ABV8DDD9</accession>
<keyword evidence="3" id="KW-1185">Reference proteome</keyword>
<evidence type="ECO:0000313" key="3">
    <source>
        <dbReference type="Proteomes" id="UP001595693"/>
    </source>
</evidence>
<dbReference type="RefSeq" id="WP_156358641.1">
    <property type="nucleotide sequence ID" value="NZ_JAMXAX010000077.1"/>
</dbReference>
<sequence>MSAISLSPLSTSWSPSGNSAPASVTASAQASSRMQIASDVSPDVTRNSVTNFTPSAIPEAVPSTMGDTRFLHVTQWPLAMESIDVTYEAIAPSQTSSRQMQVWEQTPTTAVDQIIGRNASATTEKARFAGLGSALIEQAARTGSSYRQTVVNLGAVSSPDKIQGKATGAMWGIQSSPSASATFAITTQSGATVRISIADQREQRATGSGIAVQIEVDGNLTQQEKDALQSLAEGFDLAIEGLTAESPVLRLDGLLKFDSKLFTKLEFKVDIYGVDQYGVRILKLGANISADAKTREIELKSPEGTVRMKTDLRQPALWGTADQKAYAVRQYLSRIDKAAERGHADSGLVDLFKSSFAALNGGYESANSPGRSGSASISIGDPVDLTRDANAFSEGDKSLLTGLADFDASITATRRASNPRRTKEVDTFEYTLKQSTQISGSSPSNRGFTQTQSAKLSAAYHQSLHSRAAPKLTSDSATQNYSYEKVEDSSSTQVELGYEKDEPVRALITQAASQSLHVLKVENNKITENTAEPAHVQSKQTDLLPLLKQLKRQQDANQLTDDEKQKQLQEWGGMVLGSLVTD</sequence>